<dbReference type="InterPro" id="IPR002347">
    <property type="entry name" value="SDR_fam"/>
</dbReference>
<dbReference type="PANTHER" id="PTHR43313">
    <property type="entry name" value="SHORT-CHAIN DEHYDROGENASE/REDUCTASE FAMILY 9C"/>
    <property type="match status" value="1"/>
</dbReference>
<keyword evidence="4" id="KW-1185">Reference proteome</keyword>
<sequence length="302" mass="31981">MTSPDSIHRNQLIVVTGASTGMGAATARELARNGFHVLAGVRRDADADALRAERIEPHILDITVESDVAAIADRVANDPLHRPLRALINNAGIAINAPVETLPLEQWRRQFEVNLFGHIAMTQALLPALLLSSGTVVNISSVGGKVVLPTYGAYAGSKFALEAVSDALRREVSDFGIQVVVVEPGAVKTEMAERGIATAEALMANMTAAQLARYDALAAAVTAQARSFGEDGVSAEHAAKVIVKAATASRPRTRYTIGRDAAILLRISRVVSDRVLDRIVRLNLRSVAKSSAPNGRRATAGT</sequence>
<dbReference type="AlphaFoldDB" id="A0A7I7NTM5"/>
<dbReference type="PANTHER" id="PTHR43313:SF1">
    <property type="entry name" value="3BETA-HYDROXYSTEROID DEHYDROGENASE DHS-16"/>
    <property type="match status" value="1"/>
</dbReference>
<dbReference type="PRINTS" id="PR00080">
    <property type="entry name" value="SDRFAMILY"/>
</dbReference>
<reference evidence="3 4" key="1">
    <citation type="journal article" date="2019" name="Emerg. Microbes Infect.">
        <title>Comprehensive subspecies identification of 175 nontuberculous mycobacteria species based on 7547 genomic profiles.</title>
        <authorList>
            <person name="Matsumoto Y."/>
            <person name="Kinjo T."/>
            <person name="Motooka D."/>
            <person name="Nabeya D."/>
            <person name="Jung N."/>
            <person name="Uechi K."/>
            <person name="Horii T."/>
            <person name="Iida T."/>
            <person name="Fujita J."/>
            <person name="Nakamura S."/>
        </authorList>
    </citation>
    <scope>NUCLEOTIDE SEQUENCE [LARGE SCALE GENOMIC DNA]</scope>
    <source>
        <strain evidence="3 4">JCM 16018</strain>
    </source>
</reference>
<gene>
    <name evidence="3" type="ORF">MSEO_03140</name>
</gene>
<dbReference type="Pfam" id="PF00106">
    <property type="entry name" value="adh_short"/>
    <property type="match status" value="1"/>
</dbReference>
<protein>
    <submittedName>
        <fullName evidence="3">Short-chain dehydrogenase</fullName>
    </submittedName>
</protein>
<organism evidence="3 4">
    <name type="scientific">Mycobacterium seoulense</name>
    <dbReference type="NCBI Taxonomy" id="386911"/>
    <lineage>
        <taxon>Bacteria</taxon>
        <taxon>Bacillati</taxon>
        <taxon>Actinomycetota</taxon>
        <taxon>Actinomycetes</taxon>
        <taxon>Mycobacteriales</taxon>
        <taxon>Mycobacteriaceae</taxon>
        <taxon>Mycobacterium</taxon>
    </lineage>
</organism>
<evidence type="ECO:0000313" key="4">
    <source>
        <dbReference type="Proteomes" id="UP000466632"/>
    </source>
</evidence>
<comment type="similarity">
    <text evidence="1 2">Belongs to the short-chain dehydrogenases/reductases (SDR) family.</text>
</comment>
<dbReference type="GO" id="GO:0016491">
    <property type="term" value="F:oxidoreductase activity"/>
    <property type="evidence" value="ECO:0007669"/>
    <property type="project" value="TreeGrafter"/>
</dbReference>
<name>A0A7I7NTM5_9MYCO</name>
<dbReference type="PROSITE" id="PS00061">
    <property type="entry name" value="ADH_SHORT"/>
    <property type="match status" value="1"/>
</dbReference>
<evidence type="ECO:0000256" key="1">
    <source>
        <dbReference type="ARBA" id="ARBA00006484"/>
    </source>
</evidence>
<evidence type="ECO:0000313" key="3">
    <source>
        <dbReference type="EMBL" id="BBX99814.1"/>
    </source>
</evidence>
<accession>A0A7I7NTM5</accession>
<dbReference type="KEGG" id="mseo:MSEO_03140"/>
<proteinExistence type="inferred from homology"/>
<dbReference type="SUPFAM" id="SSF51735">
    <property type="entry name" value="NAD(P)-binding Rossmann-fold domains"/>
    <property type="match status" value="1"/>
</dbReference>
<dbReference type="InterPro" id="IPR036291">
    <property type="entry name" value="NAD(P)-bd_dom_sf"/>
</dbReference>
<dbReference type="Proteomes" id="UP000466632">
    <property type="component" value="Chromosome"/>
</dbReference>
<dbReference type="EMBL" id="AP022582">
    <property type="protein sequence ID" value="BBX99814.1"/>
    <property type="molecule type" value="Genomic_DNA"/>
</dbReference>
<dbReference type="GO" id="GO:0008202">
    <property type="term" value="P:steroid metabolic process"/>
    <property type="evidence" value="ECO:0007669"/>
    <property type="project" value="TreeGrafter"/>
</dbReference>
<dbReference type="Gene3D" id="3.40.50.720">
    <property type="entry name" value="NAD(P)-binding Rossmann-like Domain"/>
    <property type="match status" value="1"/>
</dbReference>
<evidence type="ECO:0000256" key="2">
    <source>
        <dbReference type="RuleBase" id="RU000363"/>
    </source>
</evidence>
<dbReference type="PRINTS" id="PR00081">
    <property type="entry name" value="GDHRDH"/>
</dbReference>
<dbReference type="InterPro" id="IPR020904">
    <property type="entry name" value="Sc_DH/Rdtase_CS"/>
</dbReference>